<comment type="caution">
    <text evidence="4">The sequence shown here is derived from an EMBL/GenBank/DDBJ whole genome shotgun (WGS) entry which is preliminary data.</text>
</comment>
<dbReference type="RefSeq" id="WP_069265799.1">
    <property type="nucleotide sequence ID" value="NZ_JAYMRV010000009.1"/>
</dbReference>
<dbReference type="Proteomes" id="UP001489897">
    <property type="component" value="Unassembled WGS sequence"/>
</dbReference>
<evidence type="ECO:0000256" key="2">
    <source>
        <dbReference type="RuleBase" id="RU000363"/>
    </source>
</evidence>
<feature type="domain" description="Ketoreductase" evidence="3">
    <location>
        <begin position="4"/>
        <end position="180"/>
    </location>
</feature>
<dbReference type="PANTHER" id="PTHR42879:SF2">
    <property type="entry name" value="3-OXOACYL-[ACYL-CARRIER-PROTEIN] REDUCTASE FABG"/>
    <property type="match status" value="1"/>
</dbReference>
<proteinExistence type="inferred from homology"/>
<reference evidence="4 5" key="1">
    <citation type="submission" date="2024-01" db="EMBL/GenBank/DDBJ databases">
        <title>The diversity of rhizobia nodulating Mimosa spp. in eleven states of Brazil covering several biomes is determined by host plant, location, and edaphic factors.</title>
        <authorList>
            <person name="Rouws L."/>
            <person name="Barauna A."/>
            <person name="Beukes C."/>
            <person name="De Faria S.M."/>
            <person name="Gross E."/>
            <person name="Dos Reis Junior F.B."/>
            <person name="Simon M."/>
            <person name="Maluk M."/>
            <person name="Odee D.W."/>
            <person name="Kenicer G."/>
            <person name="Young J.P.W."/>
            <person name="Reis V.M."/>
            <person name="Zilli J."/>
            <person name="James E.K."/>
        </authorList>
    </citation>
    <scope>NUCLEOTIDE SEQUENCE [LARGE SCALE GENOMIC DNA]</scope>
    <source>
        <strain evidence="4 5">JPY167</strain>
    </source>
</reference>
<dbReference type="NCBIfam" id="NF004200">
    <property type="entry name" value="PRK05653.1-5"/>
    <property type="match status" value="1"/>
</dbReference>
<organism evidence="4 5">
    <name type="scientific">Paraburkholderia ferrariae</name>
    <dbReference type="NCBI Taxonomy" id="386056"/>
    <lineage>
        <taxon>Bacteria</taxon>
        <taxon>Pseudomonadati</taxon>
        <taxon>Pseudomonadota</taxon>
        <taxon>Betaproteobacteria</taxon>
        <taxon>Burkholderiales</taxon>
        <taxon>Burkholderiaceae</taxon>
        <taxon>Paraburkholderia</taxon>
    </lineage>
</organism>
<evidence type="ECO:0000256" key="1">
    <source>
        <dbReference type="ARBA" id="ARBA00006484"/>
    </source>
</evidence>
<name>A0ABU9RXR6_9BURK</name>
<evidence type="ECO:0000259" key="3">
    <source>
        <dbReference type="SMART" id="SM00822"/>
    </source>
</evidence>
<keyword evidence="5" id="KW-1185">Reference proteome</keyword>
<evidence type="ECO:0000313" key="4">
    <source>
        <dbReference type="EMBL" id="MEM5424870.1"/>
    </source>
</evidence>
<dbReference type="PANTHER" id="PTHR42879">
    <property type="entry name" value="3-OXOACYL-(ACYL-CARRIER-PROTEIN) REDUCTASE"/>
    <property type="match status" value="1"/>
</dbReference>
<keyword evidence="4" id="KW-0560">Oxidoreductase</keyword>
<dbReference type="InterPro" id="IPR057326">
    <property type="entry name" value="KR_dom"/>
</dbReference>
<dbReference type="Pfam" id="PF00106">
    <property type="entry name" value="adh_short"/>
    <property type="match status" value="1"/>
</dbReference>
<sequence length="238" mass="24573">MRALVTGGSGALGQAISVALAQAGHEVWVHANRRLAEAEAVAQRIVAAGGSAHAIAFDVTDADAAQAALARLVDDAPVQILVNNAGIHDDAPLVGMRREQWRRVIDVSLNGFFNVTQPLLMPMIRTRHGRIVNIASLAGVMGNRGQANYAAAKAGLIGATKSLSLELASRGITVNAVAPGIIASPMAEHAFPAERIKQLVPAQRAGQPEEVAGMVAYLVSDAAAYVTGQVLSINGGLA</sequence>
<dbReference type="InterPro" id="IPR002347">
    <property type="entry name" value="SDR_fam"/>
</dbReference>
<gene>
    <name evidence="4" type="primary">fabG</name>
    <name evidence="4" type="ORF">VSR73_27855</name>
</gene>
<dbReference type="EMBL" id="JAYMRV010000009">
    <property type="protein sequence ID" value="MEM5424870.1"/>
    <property type="molecule type" value="Genomic_DNA"/>
</dbReference>
<dbReference type="GO" id="GO:0004316">
    <property type="term" value="F:3-oxoacyl-[acyl-carrier-protein] reductase (NADPH) activity"/>
    <property type="evidence" value="ECO:0007669"/>
    <property type="project" value="UniProtKB-EC"/>
</dbReference>
<dbReference type="SUPFAM" id="SSF51735">
    <property type="entry name" value="NAD(P)-binding Rossmann-fold domains"/>
    <property type="match status" value="1"/>
</dbReference>
<dbReference type="SMART" id="SM00822">
    <property type="entry name" value="PKS_KR"/>
    <property type="match status" value="1"/>
</dbReference>
<dbReference type="Gene3D" id="3.40.50.720">
    <property type="entry name" value="NAD(P)-binding Rossmann-like Domain"/>
    <property type="match status" value="1"/>
</dbReference>
<accession>A0ABU9RXR6</accession>
<comment type="similarity">
    <text evidence="1 2">Belongs to the short-chain dehydrogenases/reductases (SDR) family.</text>
</comment>
<dbReference type="InterPro" id="IPR050259">
    <property type="entry name" value="SDR"/>
</dbReference>
<evidence type="ECO:0000313" key="5">
    <source>
        <dbReference type="Proteomes" id="UP001489897"/>
    </source>
</evidence>
<dbReference type="PRINTS" id="PR00081">
    <property type="entry name" value="GDHRDH"/>
</dbReference>
<dbReference type="EC" id="1.1.1.100" evidence="4"/>
<dbReference type="PRINTS" id="PR00080">
    <property type="entry name" value="SDRFAMILY"/>
</dbReference>
<dbReference type="InterPro" id="IPR036291">
    <property type="entry name" value="NAD(P)-bd_dom_sf"/>
</dbReference>
<protein>
    <submittedName>
        <fullName evidence="4">3-oxoacyl-ACP reductase FabG</fullName>
        <ecNumber evidence="4">1.1.1.100</ecNumber>
    </submittedName>
</protein>
<dbReference type="NCBIfam" id="NF009466">
    <property type="entry name" value="PRK12826.1-2"/>
    <property type="match status" value="1"/>
</dbReference>